<name>A0AA40CTM0_9PEZI</name>
<sequence>MEDLDLLILGAGWTSTFLIPLLQQHRTSFAATTTSGRPVAGHPTIPFRFNPSDPDQTAIAALPRARTLLITFPLYGSGASKTLVETYTATHQSAAQNAASKFRFIQLGSTGIWQGGGQTLVSEGRSPWLTRHSPYDTTNARAVAEDELLSLGGCVLNLAGLWGGARDPRAWVQRVAKTKEEVRGKKSLHLIHGVDVARGIAAVVGCEGGVWEGSGRGQRWMLTDGFVYDWWALLAGWAEGVDGREEPSEQAGWVFELMGEEGSEVRGLPRSMEALGRCYDSREFWRVFGVVPLKGRV</sequence>
<keyword evidence="2" id="KW-1185">Reference proteome</keyword>
<dbReference type="Proteomes" id="UP001174936">
    <property type="component" value="Unassembled WGS sequence"/>
</dbReference>
<evidence type="ECO:0000313" key="2">
    <source>
        <dbReference type="Proteomes" id="UP001174936"/>
    </source>
</evidence>
<reference evidence="1" key="1">
    <citation type="submission" date="2023-06" db="EMBL/GenBank/DDBJ databases">
        <title>Genome-scale phylogeny and comparative genomics of the fungal order Sordariales.</title>
        <authorList>
            <consortium name="Lawrence Berkeley National Laboratory"/>
            <person name="Hensen N."/>
            <person name="Bonometti L."/>
            <person name="Westerberg I."/>
            <person name="Brannstrom I.O."/>
            <person name="Guillou S."/>
            <person name="Cros-Aarteil S."/>
            <person name="Calhoun S."/>
            <person name="Haridas S."/>
            <person name="Kuo A."/>
            <person name="Mondo S."/>
            <person name="Pangilinan J."/>
            <person name="Riley R."/>
            <person name="Labutti K."/>
            <person name="Andreopoulos B."/>
            <person name="Lipzen A."/>
            <person name="Chen C."/>
            <person name="Yanf M."/>
            <person name="Daum C."/>
            <person name="Ng V."/>
            <person name="Clum A."/>
            <person name="Steindorff A."/>
            <person name="Ohm R."/>
            <person name="Martin F."/>
            <person name="Silar P."/>
            <person name="Natvig D."/>
            <person name="Lalanne C."/>
            <person name="Gautier V."/>
            <person name="Ament-Velasquez S.L."/>
            <person name="Kruys A."/>
            <person name="Hutchinson M.I."/>
            <person name="Powell A.J."/>
            <person name="Barry K."/>
            <person name="Miller A.N."/>
            <person name="Grigoriev I.V."/>
            <person name="Debuchy R."/>
            <person name="Gladieux P."/>
            <person name="Thoren M.H."/>
            <person name="Johannesson H."/>
        </authorList>
    </citation>
    <scope>NUCLEOTIDE SEQUENCE</scope>
    <source>
        <strain evidence="1">SMH2532-1</strain>
    </source>
</reference>
<evidence type="ECO:0000313" key="1">
    <source>
        <dbReference type="EMBL" id="KAK0648604.1"/>
    </source>
</evidence>
<organism evidence="1 2">
    <name type="scientific">Cercophora newfieldiana</name>
    <dbReference type="NCBI Taxonomy" id="92897"/>
    <lineage>
        <taxon>Eukaryota</taxon>
        <taxon>Fungi</taxon>
        <taxon>Dikarya</taxon>
        <taxon>Ascomycota</taxon>
        <taxon>Pezizomycotina</taxon>
        <taxon>Sordariomycetes</taxon>
        <taxon>Sordariomycetidae</taxon>
        <taxon>Sordariales</taxon>
        <taxon>Lasiosphaeriaceae</taxon>
        <taxon>Cercophora</taxon>
    </lineage>
</organism>
<dbReference type="PANTHER" id="PTHR40129:SF2">
    <property type="entry name" value="KETOPANTOATE REDUCTASE N-TERMINAL DOMAIN-CONTAINING PROTEIN"/>
    <property type="match status" value="1"/>
</dbReference>
<comment type="caution">
    <text evidence="1">The sequence shown here is derived from an EMBL/GenBank/DDBJ whole genome shotgun (WGS) entry which is preliminary data.</text>
</comment>
<dbReference type="PANTHER" id="PTHR40129">
    <property type="entry name" value="KETOPANTOATE REDUCTASE N-TERMINAL DOMAIN-CONTAINING PROTEIN"/>
    <property type="match status" value="1"/>
</dbReference>
<protein>
    <submittedName>
        <fullName evidence="1">Uncharacterized protein</fullName>
    </submittedName>
</protein>
<accession>A0AA40CTM0</accession>
<gene>
    <name evidence="1" type="ORF">B0T16DRAFT_325331</name>
</gene>
<dbReference type="EMBL" id="JAULSV010000003">
    <property type="protein sequence ID" value="KAK0648604.1"/>
    <property type="molecule type" value="Genomic_DNA"/>
</dbReference>
<dbReference type="AlphaFoldDB" id="A0AA40CTM0"/>
<dbReference type="Gene3D" id="3.40.50.720">
    <property type="entry name" value="NAD(P)-binding Rossmann-like Domain"/>
    <property type="match status" value="1"/>
</dbReference>
<proteinExistence type="predicted"/>